<organism evidence="6 7">
    <name type="scientific">Novibacillus thermophilus</name>
    <dbReference type="NCBI Taxonomy" id="1471761"/>
    <lineage>
        <taxon>Bacteria</taxon>
        <taxon>Bacillati</taxon>
        <taxon>Bacillota</taxon>
        <taxon>Bacilli</taxon>
        <taxon>Bacillales</taxon>
        <taxon>Thermoactinomycetaceae</taxon>
        <taxon>Novibacillus</taxon>
    </lineage>
</organism>
<dbReference type="AlphaFoldDB" id="A0A1U9K889"/>
<dbReference type="SUPFAM" id="SSF56176">
    <property type="entry name" value="FAD-binding/transporter-associated domain-like"/>
    <property type="match status" value="1"/>
</dbReference>
<dbReference type="PANTHER" id="PTHR42934:SF1">
    <property type="entry name" value="GLYCOLATE OXIDASE SUBUNIT GLCD"/>
    <property type="match status" value="1"/>
</dbReference>
<keyword evidence="2" id="KW-0285">Flavoprotein</keyword>
<dbReference type="InterPro" id="IPR006094">
    <property type="entry name" value="Oxid_FAD_bind_N"/>
</dbReference>
<dbReference type="Gene3D" id="3.30.70.2740">
    <property type="match status" value="1"/>
</dbReference>
<dbReference type="RefSeq" id="WP_077720097.1">
    <property type="nucleotide sequence ID" value="NZ_CP019699.1"/>
</dbReference>
<evidence type="ECO:0000256" key="2">
    <source>
        <dbReference type="ARBA" id="ARBA00022630"/>
    </source>
</evidence>
<dbReference type="STRING" id="1471761.B0W44_11155"/>
<dbReference type="EMBL" id="CP019699">
    <property type="protein sequence ID" value="AQS56238.1"/>
    <property type="molecule type" value="Genomic_DNA"/>
</dbReference>
<gene>
    <name evidence="6" type="ORF">B0W44_11155</name>
</gene>
<dbReference type="OrthoDB" id="9767256at2"/>
<dbReference type="SUPFAM" id="SSF55103">
    <property type="entry name" value="FAD-linked oxidases, C-terminal domain"/>
    <property type="match status" value="1"/>
</dbReference>
<feature type="domain" description="FAD-binding PCMH-type" evidence="5">
    <location>
        <begin position="36"/>
        <end position="213"/>
    </location>
</feature>
<comment type="cofactor">
    <cofactor evidence="1">
        <name>FAD</name>
        <dbReference type="ChEBI" id="CHEBI:57692"/>
    </cofactor>
</comment>
<dbReference type="InterPro" id="IPR016171">
    <property type="entry name" value="Vanillyl_alc_oxidase_C-sub2"/>
</dbReference>
<dbReference type="Pfam" id="PF01565">
    <property type="entry name" value="FAD_binding_4"/>
    <property type="match status" value="1"/>
</dbReference>
<sequence length="470" mass="50725">MEDELITQLAAIVGPEAVLSKYEDLVTYECDGYVIQRGVPRAVVFPSTTEEVSAVVKCLSAQNVPFIPRGAGTGLSGGAIPLGGEVIISLVRMRKLLEVDFENRRAVVQPGFVNLKLSNAVAHRGYYYAPDPSSQRTCTIGGNVAENAGGAHCLKYGVTTNHVLGLELVLPDGEVVDIGGVPDVPGYDLVGILTGSEGTMGIVTKMTVRLLKKPEQVQTVLAQFDRVEDASRAVSDIIAAGIIPAALEMMDEIAIEGVEAGNYPVGYPKGLGAVLLIEVDGIAAGIEDQIRQIIDVCKRRNVREVKAASDEAERTRWWNNRKQAFGAMGTLSPDYLVQDGVIPRSRLPEVLERITAISRKYGLRIANVFHAGDGNLHPLILFDSRVPGETEKAVQAGSDVLQVCADVGGSITGEHGVGIEKREEMTYIFSREEIDLQLKVRDVFNPHNLCNPDKIFPSPSRCVEVRRASG</sequence>
<dbReference type="InterPro" id="IPR016166">
    <property type="entry name" value="FAD-bd_PCMH"/>
</dbReference>
<dbReference type="InterPro" id="IPR004113">
    <property type="entry name" value="FAD-bd_oxidored_4_C"/>
</dbReference>
<dbReference type="KEGG" id="ntr:B0W44_11155"/>
<dbReference type="InterPro" id="IPR016164">
    <property type="entry name" value="FAD-linked_Oxase-like_C"/>
</dbReference>
<dbReference type="InterPro" id="IPR016169">
    <property type="entry name" value="FAD-bd_PCMH_sub2"/>
</dbReference>
<dbReference type="GO" id="GO:0016491">
    <property type="term" value="F:oxidoreductase activity"/>
    <property type="evidence" value="ECO:0007669"/>
    <property type="project" value="UniProtKB-KW"/>
</dbReference>
<evidence type="ECO:0000313" key="6">
    <source>
        <dbReference type="EMBL" id="AQS56238.1"/>
    </source>
</evidence>
<keyword evidence="3" id="KW-0274">FAD</keyword>
<evidence type="ECO:0000256" key="4">
    <source>
        <dbReference type="ARBA" id="ARBA00023002"/>
    </source>
</evidence>
<dbReference type="InterPro" id="IPR051914">
    <property type="entry name" value="FAD-linked_OxidoTrans_Type4"/>
</dbReference>
<accession>A0A1U9K889</accession>
<dbReference type="GO" id="GO:0071949">
    <property type="term" value="F:FAD binding"/>
    <property type="evidence" value="ECO:0007669"/>
    <property type="project" value="InterPro"/>
</dbReference>
<evidence type="ECO:0000259" key="5">
    <source>
        <dbReference type="PROSITE" id="PS51387"/>
    </source>
</evidence>
<protein>
    <submittedName>
        <fullName evidence="6">FAD-binding oxidoreductase</fullName>
    </submittedName>
</protein>
<name>A0A1U9K889_9BACL</name>
<dbReference type="Gene3D" id="1.10.45.10">
    <property type="entry name" value="Vanillyl-alcohol Oxidase, Chain A, domain 4"/>
    <property type="match status" value="1"/>
</dbReference>
<evidence type="ECO:0000313" key="7">
    <source>
        <dbReference type="Proteomes" id="UP000188603"/>
    </source>
</evidence>
<dbReference type="InterPro" id="IPR036318">
    <property type="entry name" value="FAD-bd_PCMH-like_sf"/>
</dbReference>
<keyword evidence="4" id="KW-0560">Oxidoreductase</keyword>
<evidence type="ECO:0000256" key="3">
    <source>
        <dbReference type="ARBA" id="ARBA00022827"/>
    </source>
</evidence>
<evidence type="ECO:0000256" key="1">
    <source>
        <dbReference type="ARBA" id="ARBA00001974"/>
    </source>
</evidence>
<dbReference type="Gene3D" id="3.30.465.10">
    <property type="match status" value="1"/>
</dbReference>
<keyword evidence="7" id="KW-1185">Reference proteome</keyword>
<dbReference type="PANTHER" id="PTHR42934">
    <property type="entry name" value="GLYCOLATE OXIDASE SUBUNIT GLCD"/>
    <property type="match status" value="1"/>
</dbReference>
<proteinExistence type="predicted"/>
<dbReference type="Pfam" id="PF02913">
    <property type="entry name" value="FAD-oxidase_C"/>
    <property type="match status" value="1"/>
</dbReference>
<reference evidence="6 7" key="1">
    <citation type="journal article" date="2015" name="Int. J. Syst. Evol. Microbiol.">
        <title>Novibacillus thermophilus gen. nov., sp. nov., a Gram-staining-negative and moderately thermophilic member of the family Thermoactinomycetaceae.</title>
        <authorList>
            <person name="Yang G."/>
            <person name="Chen J."/>
            <person name="Zhou S."/>
        </authorList>
    </citation>
    <scope>NUCLEOTIDE SEQUENCE [LARGE SCALE GENOMIC DNA]</scope>
    <source>
        <strain evidence="6 7">SG-1</strain>
    </source>
</reference>
<dbReference type="Proteomes" id="UP000188603">
    <property type="component" value="Chromosome"/>
</dbReference>
<dbReference type="PROSITE" id="PS51387">
    <property type="entry name" value="FAD_PCMH"/>
    <property type="match status" value="1"/>
</dbReference>